<proteinExistence type="predicted"/>
<feature type="region of interest" description="Disordered" evidence="6">
    <location>
        <begin position="129"/>
        <end position="173"/>
    </location>
</feature>
<keyword evidence="3 7" id="KW-1133">Transmembrane helix</keyword>
<dbReference type="GO" id="GO:0031966">
    <property type="term" value="C:mitochondrial membrane"/>
    <property type="evidence" value="ECO:0007669"/>
    <property type="project" value="UniProtKB-SubCell"/>
</dbReference>
<dbReference type="GO" id="GO:0097250">
    <property type="term" value="P:mitochondrial respirasome assembly"/>
    <property type="evidence" value="ECO:0007669"/>
    <property type="project" value="TreeGrafter"/>
</dbReference>
<dbReference type="InterPro" id="IPR007667">
    <property type="entry name" value="Hypoxia_induced_domain"/>
</dbReference>
<feature type="transmembrane region" description="Helical" evidence="7">
    <location>
        <begin position="54"/>
        <end position="77"/>
    </location>
</feature>
<evidence type="ECO:0000256" key="4">
    <source>
        <dbReference type="ARBA" id="ARBA00023128"/>
    </source>
</evidence>
<evidence type="ECO:0000256" key="3">
    <source>
        <dbReference type="ARBA" id="ARBA00022989"/>
    </source>
</evidence>
<keyword evidence="2 7" id="KW-0812">Transmembrane</keyword>
<dbReference type="InterPro" id="IPR050355">
    <property type="entry name" value="RCF1"/>
</dbReference>
<evidence type="ECO:0000256" key="7">
    <source>
        <dbReference type="SAM" id="Phobius"/>
    </source>
</evidence>
<gene>
    <name evidence="9" type="ORF">D9756_009784</name>
</gene>
<organism evidence="9 10">
    <name type="scientific">Leucocoprinus leucothites</name>
    <dbReference type="NCBI Taxonomy" id="201217"/>
    <lineage>
        <taxon>Eukaryota</taxon>
        <taxon>Fungi</taxon>
        <taxon>Dikarya</taxon>
        <taxon>Basidiomycota</taxon>
        <taxon>Agaricomycotina</taxon>
        <taxon>Agaricomycetes</taxon>
        <taxon>Agaricomycetidae</taxon>
        <taxon>Agaricales</taxon>
        <taxon>Agaricineae</taxon>
        <taxon>Agaricaceae</taxon>
        <taxon>Leucocoprinus</taxon>
    </lineage>
</organism>
<dbReference type="Proteomes" id="UP000559027">
    <property type="component" value="Unassembled WGS sequence"/>
</dbReference>
<keyword evidence="4" id="KW-0496">Mitochondrion</keyword>
<keyword evidence="10" id="KW-1185">Reference proteome</keyword>
<accession>A0A8H5FTS9</accession>
<evidence type="ECO:0000259" key="8">
    <source>
        <dbReference type="PROSITE" id="PS51503"/>
    </source>
</evidence>
<keyword evidence="5 7" id="KW-0472">Membrane</keyword>
<evidence type="ECO:0000313" key="10">
    <source>
        <dbReference type="Proteomes" id="UP000559027"/>
    </source>
</evidence>
<dbReference type="PANTHER" id="PTHR12297">
    <property type="entry name" value="HYPOXIA-INDUCBILE GENE 1 HIG1 -RELATED"/>
    <property type="match status" value="1"/>
</dbReference>
<evidence type="ECO:0000256" key="2">
    <source>
        <dbReference type="ARBA" id="ARBA00022692"/>
    </source>
</evidence>
<evidence type="ECO:0000313" key="9">
    <source>
        <dbReference type="EMBL" id="KAF5348794.1"/>
    </source>
</evidence>
<comment type="subcellular location">
    <subcellularLocation>
        <location evidence="1">Mitochondrion membrane</location>
    </subcellularLocation>
</comment>
<dbReference type="OrthoDB" id="6604018at2759"/>
<comment type="caution">
    <text evidence="9">The sequence shown here is derived from an EMBL/GenBank/DDBJ whole genome shotgun (WGS) entry which is preliminary data.</text>
</comment>
<dbReference type="PANTHER" id="PTHR12297:SF3">
    <property type="entry name" value="HIG1 DOMAIN FAMILY MEMBER 1A"/>
    <property type="match status" value="1"/>
</dbReference>
<evidence type="ECO:0000256" key="1">
    <source>
        <dbReference type="ARBA" id="ARBA00004325"/>
    </source>
</evidence>
<protein>
    <recommendedName>
        <fullName evidence="8">HIG1 domain-containing protein</fullName>
    </recommendedName>
</protein>
<evidence type="ECO:0000256" key="5">
    <source>
        <dbReference type="ARBA" id="ARBA00023136"/>
    </source>
</evidence>
<dbReference type="Gene3D" id="6.10.140.1320">
    <property type="match status" value="1"/>
</dbReference>
<dbReference type="PROSITE" id="PS51503">
    <property type="entry name" value="HIG1"/>
    <property type="match status" value="1"/>
</dbReference>
<feature type="compositionally biased region" description="Low complexity" evidence="6">
    <location>
        <begin position="153"/>
        <end position="173"/>
    </location>
</feature>
<name>A0A8H5FTS9_9AGAR</name>
<reference evidence="9 10" key="1">
    <citation type="journal article" date="2020" name="ISME J.">
        <title>Uncovering the hidden diversity of litter-decomposition mechanisms in mushroom-forming fungi.</title>
        <authorList>
            <person name="Floudas D."/>
            <person name="Bentzer J."/>
            <person name="Ahren D."/>
            <person name="Johansson T."/>
            <person name="Persson P."/>
            <person name="Tunlid A."/>
        </authorList>
    </citation>
    <scope>NUCLEOTIDE SEQUENCE [LARGE SCALE GENOMIC DNA]</scope>
    <source>
        <strain evidence="9 10">CBS 146.42</strain>
    </source>
</reference>
<dbReference type="Pfam" id="PF04588">
    <property type="entry name" value="HIG_1_N"/>
    <property type="match status" value="1"/>
</dbReference>
<dbReference type="EMBL" id="JAACJO010000018">
    <property type="protein sequence ID" value="KAF5348794.1"/>
    <property type="molecule type" value="Genomic_DNA"/>
</dbReference>
<feature type="domain" description="HIG1" evidence="8">
    <location>
        <begin position="1"/>
        <end position="88"/>
    </location>
</feature>
<evidence type="ECO:0000256" key="6">
    <source>
        <dbReference type="SAM" id="MobiDB-lite"/>
    </source>
</evidence>
<dbReference type="AlphaFoldDB" id="A0A8H5FTS9"/>
<sequence length="195" mass="20971">MGSRIDYGYETWSEKFKRKFNENPWVPIGCLATTGALVMSAVKMKSGKSKDMQYWLRARVGLQGLTLVALVAGSMALQASRKTQGVESADDLPRNEATTELLREQKKGKEKAEFEERLRGAELAHEEEQAAAARVLNNSKSSGRGAASVDEPSAAQRAAAATSGAASSAKSGSSWIRWLGWGSSKADNGESNKKS</sequence>
<feature type="transmembrane region" description="Helical" evidence="7">
    <location>
        <begin position="25"/>
        <end position="42"/>
    </location>
</feature>